<proteinExistence type="predicted"/>
<name>A0ABD1FZS0_SALDI</name>
<sequence>MGNCCRHESWASLDEWENEWAEHEEDASLPSMVKIKITKTELEGLLAAARLHNLPVERLFISDFQRRHPWAPSLHTISE</sequence>
<gene>
    <name evidence="1" type="ORF">AAHA92_29865</name>
</gene>
<dbReference type="Proteomes" id="UP001567538">
    <property type="component" value="Unassembled WGS sequence"/>
</dbReference>
<protein>
    <submittedName>
        <fullName evidence="1">Uncharacterized protein</fullName>
    </submittedName>
</protein>
<dbReference type="EMBL" id="JBEAFC010000011">
    <property type="protein sequence ID" value="KAL1537336.1"/>
    <property type="molecule type" value="Genomic_DNA"/>
</dbReference>
<keyword evidence="2" id="KW-1185">Reference proteome</keyword>
<reference evidence="1 2" key="1">
    <citation type="submission" date="2024-06" db="EMBL/GenBank/DDBJ databases">
        <title>A chromosome level genome sequence of Diviner's sage (Salvia divinorum).</title>
        <authorList>
            <person name="Ford S.A."/>
            <person name="Ro D.-K."/>
            <person name="Ness R.W."/>
            <person name="Phillips M.A."/>
        </authorList>
    </citation>
    <scope>NUCLEOTIDE SEQUENCE [LARGE SCALE GENOMIC DNA]</scope>
    <source>
        <strain evidence="1">SAF-2024a</strain>
        <tissue evidence="1">Leaf</tissue>
    </source>
</reference>
<dbReference type="AlphaFoldDB" id="A0ABD1FZS0"/>
<comment type="caution">
    <text evidence="1">The sequence shown here is derived from an EMBL/GenBank/DDBJ whole genome shotgun (WGS) entry which is preliminary data.</text>
</comment>
<accession>A0ABD1FZS0</accession>
<evidence type="ECO:0000313" key="2">
    <source>
        <dbReference type="Proteomes" id="UP001567538"/>
    </source>
</evidence>
<evidence type="ECO:0000313" key="1">
    <source>
        <dbReference type="EMBL" id="KAL1537336.1"/>
    </source>
</evidence>
<organism evidence="1 2">
    <name type="scientific">Salvia divinorum</name>
    <name type="common">Maria pastora</name>
    <name type="synonym">Diviner's sage</name>
    <dbReference type="NCBI Taxonomy" id="28513"/>
    <lineage>
        <taxon>Eukaryota</taxon>
        <taxon>Viridiplantae</taxon>
        <taxon>Streptophyta</taxon>
        <taxon>Embryophyta</taxon>
        <taxon>Tracheophyta</taxon>
        <taxon>Spermatophyta</taxon>
        <taxon>Magnoliopsida</taxon>
        <taxon>eudicotyledons</taxon>
        <taxon>Gunneridae</taxon>
        <taxon>Pentapetalae</taxon>
        <taxon>asterids</taxon>
        <taxon>lamiids</taxon>
        <taxon>Lamiales</taxon>
        <taxon>Lamiaceae</taxon>
        <taxon>Nepetoideae</taxon>
        <taxon>Mentheae</taxon>
        <taxon>Salviinae</taxon>
        <taxon>Salvia</taxon>
        <taxon>Salvia subgen. Calosphace</taxon>
    </lineage>
</organism>